<evidence type="ECO:0000313" key="1">
    <source>
        <dbReference type="Proteomes" id="UP000887563"/>
    </source>
</evidence>
<name>A0A914KZP1_MELIC</name>
<proteinExistence type="predicted"/>
<keyword evidence="1" id="KW-1185">Reference proteome</keyword>
<accession>A0A914KZP1</accession>
<dbReference type="WBParaSite" id="Minc3s00180g06926">
    <property type="protein sequence ID" value="Minc3s00180g06926"/>
    <property type="gene ID" value="Minc3s00180g06926"/>
</dbReference>
<organism evidence="1 2">
    <name type="scientific">Meloidogyne incognita</name>
    <name type="common">Southern root-knot nematode worm</name>
    <name type="synonym">Oxyuris incognita</name>
    <dbReference type="NCBI Taxonomy" id="6306"/>
    <lineage>
        <taxon>Eukaryota</taxon>
        <taxon>Metazoa</taxon>
        <taxon>Ecdysozoa</taxon>
        <taxon>Nematoda</taxon>
        <taxon>Chromadorea</taxon>
        <taxon>Rhabditida</taxon>
        <taxon>Tylenchina</taxon>
        <taxon>Tylenchomorpha</taxon>
        <taxon>Tylenchoidea</taxon>
        <taxon>Meloidogynidae</taxon>
        <taxon>Meloidogyninae</taxon>
        <taxon>Meloidogyne</taxon>
        <taxon>Meloidogyne incognita group</taxon>
    </lineage>
</organism>
<dbReference type="Proteomes" id="UP000887563">
    <property type="component" value="Unplaced"/>
</dbReference>
<sequence length="55" mass="6425">MRENRLHVGKRSSNLEFCCSHRHHNPVLANKHCVWRLKRRGAGEQSSTNQLRSCV</sequence>
<protein>
    <submittedName>
        <fullName evidence="2">Candidate secreted effector</fullName>
    </submittedName>
</protein>
<evidence type="ECO:0000313" key="2">
    <source>
        <dbReference type="WBParaSite" id="Minc3s00180g06926"/>
    </source>
</evidence>
<dbReference type="AlphaFoldDB" id="A0A914KZP1"/>
<reference evidence="2" key="1">
    <citation type="submission" date="2022-11" db="UniProtKB">
        <authorList>
            <consortium name="WormBaseParasite"/>
        </authorList>
    </citation>
    <scope>IDENTIFICATION</scope>
</reference>